<dbReference type="GO" id="GO:0004622">
    <property type="term" value="F:phosphatidylcholine lysophospholipase activity"/>
    <property type="evidence" value="ECO:0007669"/>
    <property type="project" value="TreeGrafter"/>
</dbReference>
<dbReference type="InterPro" id="IPR013830">
    <property type="entry name" value="SGNH_hydro"/>
</dbReference>
<sequence>MRNPAFNFTTWLASLFCLFMSIHCWAQTNPVILVLGDSLSAEYGIPRGTGWTHQLEKKLQQDASPWSLFNASISGETTSGGVSRLPTLLVQKKPGIMMIELGANDALRGLPIAQTEKNLRKMILDSKQAGAKVLLFGMQIPPNYGQAYTKQFKDLYTTLAQEQKVELLPFFLNGVATNPGLFQADRLHPNVEAQTILYKNVWGAMAPYLNLLKKSTGVN</sequence>
<dbReference type="EMBL" id="PGTX01000001">
    <property type="protein sequence ID" value="PJI82768.1"/>
    <property type="molecule type" value="Genomic_DNA"/>
</dbReference>
<keyword evidence="4" id="KW-1185">Reference proteome</keyword>
<dbReference type="Pfam" id="PF13472">
    <property type="entry name" value="Lipase_GDSL_2"/>
    <property type="match status" value="1"/>
</dbReference>
<dbReference type="Gene3D" id="3.40.50.1110">
    <property type="entry name" value="SGNH hydrolase"/>
    <property type="match status" value="1"/>
</dbReference>
<evidence type="ECO:0000313" key="3">
    <source>
        <dbReference type="EMBL" id="PJI82768.1"/>
    </source>
</evidence>
<dbReference type="SUPFAM" id="SSF52266">
    <property type="entry name" value="SGNH hydrolase"/>
    <property type="match status" value="1"/>
</dbReference>
<feature type="chain" id="PRO_5014812238" evidence="1">
    <location>
        <begin position="27"/>
        <end position="219"/>
    </location>
</feature>
<proteinExistence type="predicted"/>
<dbReference type="AlphaFoldDB" id="A0A2M8VY27"/>
<dbReference type="PANTHER" id="PTHR30383">
    <property type="entry name" value="THIOESTERASE 1/PROTEASE 1/LYSOPHOSPHOLIPASE L1"/>
    <property type="match status" value="1"/>
</dbReference>
<feature type="signal peptide" evidence="1">
    <location>
        <begin position="1"/>
        <end position="26"/>
    </location>
</feature>
<organism evidence="3 4">
    <name type="scientific">Polynucleobacter brandtiae</name>
    <dbReference type="NCBI Taxonomy" id="1938816"/>
    <lineage>
        <taxon>Bacteria</taxon>
        <taxon>Pseudomonadati</taxon>
        <taxon>Pseudomonadota</taxon>
        <taxon>Betaproteobacteria</taxon>
        <taxon>Burkholderiales</taxon>
        <taxon>Burkholderiaceae</taxon>
        <taxon>Polynucleobacter</taxon>
    </lineage>
</organism>
<evidence type="ECO:0000313" key="4">
    <source>
        <dbReference type="Proteomes" id="UP000229366"/>
    </source>
</evidence>
<dbReference type="InterPro" id="IPR051532">
    <property type="entry name" value="Ester_Hydrolysis_Enzymes"/>
</dbReference>
<dbReference type="PANTHER" id="PTHR30383:SF24">
    <property type="entry name" value="THIOESTERASE 1_PROTEASE 1_LYSOPHOSPHOLIPASE L1"/>
    <property type="match status" value="1"/>
</dbReference>
<reference evidence="3 4" key="1">
    <citation type="submission" date="2017-11" db="EMBL/GenBank/DDBJ databases">
        <title>Genomic Encyclopedia of Type Strains, Phase III (KMG-III): the genomes of soil and plant-associated and newly described type strains.</title>
        <authorList>
            <person name="Whitman W."/>
        </authorList>
    </citation>
    <scope>NUCLEOTIDE SEQUENCE [LARGE SCALE GENOMIC DNA]</scope>
    <source>
        <strain evidence="3 4">UB-Domo-W1</strain>
    </source>
</reference>
<dbReference type="InterPro" id="IPR036514">
    <property type="entry name" value="SGNH_hydro_sf"/>
</dbReference>
<gene>
    <name evidence="3" type="ORF">B0G85_0152</name>
</gene>
<accession>A0A2M8VY27</accession>
<protein>
    <submittedName>
        <fullName evidence="3">Acyl-CoA thioesterase-1</fullName>
    </submittedName>
</protein>
<dbReference type="RefSeq" id="WP_100378537.1">
    <property type="nucleotide sequence ID" value="NZ_CBCSBW010000004.1"/>
</dbReference>
<evidence type="ECO:0000256" key="1">
    <source>
        <dbReference type="SAM" id="SignalP"/>
    </source>
</evidence>
<dbReference type="OrthoDB" id="9786188at2"/>
<dbReference type="CDD" id="cd01822">
    <property type="entry name" value="Lysophospholipase_L1_like"/>
    <property type="match status" value="1"/>
</dbReference>
<keyword evidence="1" id="KW-0732">Signal</keyword>
<name>A0A2M8VY27_9BURK</name>
<comment type="caution">
    <text evidence="3">The sequence shown here is derived from an EMBL/GenBank/DDBJ whole genome shotgun (WGS) entry which is preliminary data.</text>
</comment>
<feature type="domain" description="SGNH hydrolase-type esterase" evidence="2">
    <location>
        <begin position="34"/>
        <end position="194"/>
    </location>
</feature>
<evidence type="ECO:0000259" key="2">
    <source>
        <dbReference type="Pfam" id="PF13472"/>
    </source>
</evidence>
<dbReference type="Proteomes" id="UP000229366">
    <property type="component" value="Unassembled WGS sequence"/>
</dbReference>